<name>A0A375EE82_9BURK</name>
<dbReference type="EMBL" id="OFTH01000047">
    <property type="protein sequence ID" value="SOZ72941.1"/>
    <property type="molecule type" value="Genomic_DNA"/>
</dbReference>
<accession>A0A375EE82</accession>
<dbReference type="Proteomes" id="UP000256952">
    <property type="component" value="Chromosome CBM2613_b"/>
</dbReference>
<reference evidence="1" key="1">
    <citation type="submission" date="2018-01" db="EMBL/GenBank/DDBJ databases">
        <authorList>
            <person name="Clerissi C."/>
        </authorList>
    </citation>
    <scope>NUCLEOTIDE SEQUENCE</scope>
    <source>
        <strain evidence="1">Cupriavidus taiwanensis STM 8556</strain>
    </source>
</reference>
<gene>
    <name evidence="1" type="ORF">CBM2613_B50089</name>
</gene>
<dbReference type="AlphaFoldDB" id="A0A375EE82"/>
<comment type="caution">
    <text evidence="1">The sequence shown here is derived from an EMBL/GenBank/DDBJ whole genome shotgun (WGS) entry which is preliminary data.</text>
</comment>
<proteinExistence type="predicted"/>
<protein>
    <submittedName>
        <fullName evidence="1">Uncharacterized protein</fullName>
    </submittedName>
</protein>
<evidence type="ECO:0000313" key="1">
    <source>
        <dbReference type="EMBL" id="SOZ72941.1"/>
    </source>
</evidence>
<sequence>MALLKFGCERGEFRKSNLIDCPCCARCWSAKNYRFLGAAILYPEEKTDVFLLSVEMTLTQLDHALNDSRTCPRPAVSASNAAGEHFVAYRTFGSNNVLHHRQKTSIVVALEELLCFRDMVGHGQVHLNEGGSRHVVD</sequence>
<organism evidence="1">
    <name type="scientific">Cupriavidus taiwanensis</name>
    <dbReference type="NCBI Taxonomy" id="164546"/>
    <lineage>
        <taxon>Bacteria</taxon>
        <taxon>Pseudomonadati</taxon>
        <taxon>Pseudomonadota</taxon>
        <taxon>Betaproteobacteria</taxon>
        <taxon>Burkholderiales</taxon>
        <taxon>Burkholderiaceae</taxon>
        <taxon>Cupriavidus</taxon>
    </lineage>
</organism>